<keyword evidence="3 6" id="KW-0812">Transmembrane</keyword>
<keyword evidence="10" id="KW-1185">Reference proteome</keyword>
<feature type="transmembrane region" description="Helical" evidence="6">
    <location>
        <begin position="12"/>
        <end position="31"/>
    </location>
</feature>
<dbReference type="InterPro" id="IPR036837">
    <property type="entry name" value="Cation_efflux_CTD_sf"/>
</dbReference>
<evidence type="ECO:0000259" key="8">
    <source>
        <dbReference type="Pfam" id="PF16916"/>
    </source>
</evidence>
<dbReference type="InterPro" id="IPR040177">
    <property type="entry name" value="SLC30A9"/>
</dbReference>
<dbReference type="KEGG" id="llu:AKJ09_06299"/>
<evidence type="ECO:0000313" key="9">
    <source>
        <dbReference type="EMBL" id="AKU99635.1"/>
    </source>
</evidence>
<dbReference type="EMBL" id="CP012333">
    <property type="protein sequence ID" value="AKU99635.1"/>
    <property type="molecule type" value="Genomic_DNA"/>
</dbReference>
<dbReference type="STRING" id="1391654.AKJ09_06299"/>
<feature type="domain" description="Cation efflux protein cytoplasmic" evidence="8">
    <location>
        <begin position="225"/>
        <end position="301"/>
    </location>
</feature>
<accession>A0A0K1Q1G6</accession>
<feature type="transmembrane region" description="Helical" evidence="6">
    <location>
        <begin position="78"/>
        <end position="98"/>
    </location>
</feature>
<dbReference type="Pfam" id="PF16916">
    <property type="entry name" value="ZT_dimer"/>
    <property type="match status" value="1"/>
</dbReference>
<dbReference type="InterPro" id="IPR058533">
    <property type="entry name" value="Cation_efflux_TM"/>
</dbReference>
<keyword evidence="5 6" id="KW-0472">Membrane</keyword>
<gene>
    <name evidence="9" type="ORF">AKJ09_06299</name>
</gene>
<evidence type="ECO:0000256" key="3">
    <source>
        <dbReference type="ARBA" id="ARBA00022692"/>
    </source>
</evidence>
<feature type="transmembrane region" description="Helical" evidence="6">
    <location>
        <begin position="194"/>
        <end position="212"/>
    </location>
</feature>
<dbReference type="Gene3D" id="1.20.1510.10">
    <property type="entry name" value="Cation efflux protein transmembrane domain"/>
    <property type="match status" value="1"/>
</dbReference>
<name>A0A0K1Q1G6_9BACT</name>
<dbReference type="Pfam" id="PF01545">
    <property type="entry name" value="Cation_efflux"/>
    <property type="match status" value="1"/>
</dbReference>
<feature type="transmembrane region" description="Helical" evidence="6">
    <location>
        <begin position="162"/>
        <end position="182"/>
    </location>
</feature>
<dbReference type="AlphaFoldDB" id="A0A0K1Q1G6"/>
<dbReference type="InterPro" id="IPR027470">
    <property type="entry name" value="Cation_efflux_CTD"/>
</dbReference>
<dbReference type="PANTHER" id="PTHR13414">
    <property type="entry name" value="HUEL-CATION TRANSPORTER"/>
    <property type="match status" value="1"/>
</dbReference>
<dbReference type="InterPro" id="IPR002524">
    <property type="entry name" value="Cation_efflux"/>
</dbReference>
<dbReference type="Proteomes" id="UP000064967">
    <property type="component" value="Chromosome"/>
</dbReference>
<dbReference type="SUPFAM" id="SSF160240">
    <property type="entry name" value="Cation efflux protein cytoplasmic domain-like"/>
    <property type="match status" value="1"/>
</dbReference>
<evidence type="ECO:0000256" key="2">
    <source>
        <dbReference type="ARBA" id="ARBA00022448"/>
    </source>
</evidence>
<dbReference type="InterPro" id="IPR027469">
    <property type="entry name" value="Cation_efflux_TMD_sf"/>
</dbReference>
<dbReference type="SUPFAM" id="SSF161111">
    <property type="entry name" value="Cation efflux protein transmembrane domain-like"/>
    <property type="match status" value="1"/>
</dbReference>
<dbReference type="OrthoDB" id="9806522at2"/>
<feature type="transmembrane region" description="Helical" evidence="6">
    <location>
        <begin position="118"/>
        <end position="136"/>
    </location>
</feature>
<reference evidence="9 10" key="1">
    <citation type="submission" date="2015-08" db="EMBL/GenBank/DDBJ databases">
        <authorList>
            <person name="Babu N.S."/>
            <person name="Beckwith C.J."/>
            <person name="Beseler K.G."/>
            <person name="Brison A."/>
            <person name="Carone J.V."/>
            <person name="Caskin T.P."/>
            <person name="Diamond M."/>
            <person name="Durham M.E."/>
            <person name="Foxe J.M."/>
            <person name="Go M."/>
            <person name="Henderson B.A."/>
            <person name="Jones I.B."/>
            <person name="McGettigan J.A."/>
            <person name="Micheletti S.J."/>
            <person name="Nasrallah M.E."/>
            <person name="Ortiz D."/>
            <person name="Piller C.R."/>
            <person name="Privatt S.R."/>
            <person name="Schneider S.L."/>
            <person name="Sharp S."/>
            <person name="Smith T.C."/>
            <person name="Stanton J.D."/>
            <person name="Ullery H.E."/>
            <person name="Wilson R.J."/>
            <person name="Serrano M.G."/>
            <person name="Buck G."/>
            <person name="Lee V."/>
            <person name="Wang Y."/>
            <person name="Carvalho R."/>
            <person name="Voegtly L."/>
            <person name="Shi R."/>
            <person name="Duckworth R."/>
            <person name="Johnson A."/>
            <person name="Loviza R."/>
            <person name="Walstead R."/>
            <person name="Shah Z."/>
            <person name="Kiflezghi M."/>
            <person name="Wade K."/>
            <person name="Ball S.L."/>
            <person name="Bradley K.W."/>
            <person name="Asai D.J."/>
            <person name="Bowman C.A."/>
            <person name="Russell D.A."/>
            <person name="Pope W.H."/>
            <person name="Jacobs-Sera D."/>
            <person name="Hendrix R.W."/>
            <person name="Hatfull G.F."/>
        </authorList>
    </citation>
    <scope>NUCLEOTIDE SEQUENCE [LARGE SCALE GENOMIC DNA]</scope>
    <source>
        <strain evidence="9 10">DSM 27648</strain>
    </source>
</reference>
<evidence type="ECO:0000313" key="10">
    <source>
        <dbReference type="Proteomes" id="UP000064967"/>
    </source>
</evidence>
<dbReference type="RefSeq" id="WP_146651061.1">
    <property type="nucleotide sequence ID" value="NZ_CP012333.1"/>
</dbReference>
<evidence type="ECO:0000256" key="1">
    <source>
        <dbReference type="ARBA" id="ARBA00004141"/>
    </source>
</evidence>
<evidence type="ECO:0000259" key="7">
    <source>
        <dbReference type="Pfam" id="PF01545"/>
    </source>
</evidence>
<dbReference type="GO" id="GO:0006829">
    <property type="term" value="P:zinc ion transport"/>
    <property type="evidence" value="ECO:0007669"/>
    <property type="project" value="InterPro"/>
</dbReference>
<comment type="subcellular location">
    <subcellularLocation>
        <location evidence="1">Membrane</location>
        <topology evidence="1">Multi-pass membrane protein</topology>
    </subcellularLocation>
</comment>
<keyword evidence="4 6" id="KW-1133">Transmembrane helix</keyword>
<evidence type="ECO:0000256" key="5">
    <source>
        <dbReference type="ARBA" id="ARBA00023136"/>
    </source>
</evidence>
<protein>
    <submittedName>
        <fullName evidence="9">Cation transporter</fullName>
    </submittedName>
</protein>
<dbReference type="GO" id="GO:0008324">
    <property type="term" value="F:monoatomic cation transmembrane transporter activity"/>
    <property type="evidence" value="ECO:0007669"/>
    <property type="project" value="InterPro"/>
</dbReference>
<keyword evidence="2" id="KW-0813">Transport</keyword>
<dbReference type="Gene3D" id="3.30.70.1350">
    <property type="entry name" value="Cation efflux protein, cytoplasmic domain"/>
    <property type="match status" value="1"/>
</dbReference>
<dbReference type="PANTHER" id="PTHR13414:SF9">
    <property type="entry name" value="PROTON-COUPLED ZINC ANTIPORTER SLC30A9, MITOCHONDRIAL"/>
    <property type="match status" value="1"/>
</dbReference>
<dbReference type="NCBIfam" id="TIGR01297">
    <property type="entry name" value="CDF"/>
    <property type="match status" value="1"/>
</dbReference>
<evidence type="ECO:0000256" key="6">
    <source>
        <dbReference type="SAM" id="Phobius"/>
    </source>
</evidence>
<organism evidence="9 10">
    <name type="scientific">Labilithrix luteola</name>
    <dbReference type="NCBI Taxonomy" id="1391654"/>
    <lineage>
        <taxon>Bacteria</taxon>
        <taxon>Pseudomonadati</taxon>
        <taxon>Myxococcota</taxon>
        <taxon>Polyangia</taxon>
        <taxon>Polyangiales</taxon>
        <taxon>Labilitrichaceae</taxon>
        <taxon>Labilithrix</taxon>
    </lineage>
</organism>
<proteinExistence type="predicted"/>
<evidence type="ECO:0000256" key="4">
    <source>
        <dbReference type="ARBA" id="ARBA00022989"/>
    </source>
</evidence>
<sequence length="345" mass="37013">MSGHADSKKVVIAALLGNVAIAACKFGAAYLSRSTATLAEAVHSLADTGNQGLLLIGMRLAASPPDDRFPFGRSGEKYFWPFVVALMLFSVGGAFAVYDGASHIFHPAHEVGSRFWSYAVLGVSIIFEAMSFRVAFKEFKVLAKGRPWIVAVREARDPTIPLVLAEDTTALIGLCIAFLAVLTSDLTGQHFWDPLGSVLIGVLLCAVAIMLAKNTHALLIGASADPEEQGQALHLTEGVEGVDRVTQILTFHVGPDVVILAMKVAFKETMTAKTIEETINEIERRIRAELPLMRKIFIEVDAHGDGRGLVRARTAWEQKRALTDASYGPHGAAALASKPPAAEAE</sequence>
<dbReference type="GO" id="GO:0016020">
    <property type="term" value="C:membrane"/>
    <property type="evidence" value="ECO:0007669"/>
    <property type="project" value="UniProtKB-SubCell"/>
</dbReference>
<feature type="domain" description="Cation efflux protein transmembrane" evidence="7">
    <location>
        <begin position="11"/>
        <end position="219"/>
    </location>
</feature>